<comment type="caution">
    <text evidence="4">The sequence shown here is derived from an EMBL/GenBank/DDBJ whole genome shotgun (WGS) entry which is preliminary data.</text>
</comment>
<dbReference type="PANTHER" id="PTHR43794">
    <property type="entry name" value="AMINOHYDROLASE SSNA-RELATED"/>
    <property type="match status" value="1"/>
</dbReference>
<accession>A0ABS7PSP8</accession>
<proteinExistence type="inferred from homology"/>
<dbReference type="InterPro" id="IPR006680">
    <property type="entry name" value="Amidohydro-rel"/>
</dbReference>
<evidence type="ECO:0000313" key="5">
    <source>
        <dbReference type="Proteomes" id="UP000706039"/>
    </source>
</evidence>
<dbReference type="InterPro" id="IPR050287">
    <property type="entry name" value="MTA/SAH_deaminase"/>
</dbReference>
<evidence type="ECO:0000256" key="1">
    <source>
        <dbReference type="ARBA" id="ARBA00006745"/>
    </source>
</evidence>
<dbReference type="Gene3D" id="3.20.20.140">
    <property type="entry name" value="Metal-dependent hydrolases"/>
    <property type="match status" value="1"/>
</dbReference>
<sequence length="463" mass="49661">MAEDAIVADLLISGATLITMNAERHVVEDGAVAIADDRIVAIGKRDALARSVTAREVVDARGFVMTPGFVDAHIHITGDPLTRGFKRGGPGEAPSQVMGGWVIPIFRAQSAEDEAISAQCAALAMMRNGTTCFLEAGTVRQLDAVMEGLSQTGIRGRVGEWVEGRAANPEDQPRKSADAIRILESEIARYPESEDARLAAWPVLVGHSTNSDEVWQAAKALADRHGIRVSAHMSARPSDPDWFQARHGRRPLEHLAAIGVLGPNICLTHLADIDRSELDILIETGTQAILCPHAALQGGFGISQHGLYPEMLAAGVNLALGTDGLATGILASARLTAHLFRDARIDRTIFGPATILELATLNGARALGMSDRIGSLEIGKKADLVLHDTDSPEWSAIFDPVYQLALCAPLGPVHSVWIDGVRVIEGGRATRIDEEKLMADARQRGAEIIARTRLPRQPVWPIL</sequence>
<reference evidence="4 5" key="1">
    <citation type="submission" date="2021-08" db="EMBL/GenBank/DDBJ databases">
        <authorList>
            <person name="Tuo L."/>
        </authorList>
    </citation>
    <scope>NUCLEOTIDE SEQUENCE [LARGE SCALE GENOMIC DNA]</scope>
    <source>
        <strain evidence="4 5">JCM 31229</strain>
    </source>
</reference>
<dbReference type="Gene3D" id="2.30.40.10">
    <property type="entry name" value="Urease, subunit C, domain 1"/>
    <property type="match status" value="1"/>
</dbReference>
<keyword evidence="2" id="KW-0378">Hydrolase</keyword>
<organism evidence="4 5">
    <name type="scientific">Sphingomonas colocasiae</name>
    <dbReference type="NCBI Taxonomy" id="1848973"/>
    <lineage>
        <taxon>Bacteria</taxon>
        <taxon>Pseudomonadati</taxon>
        <taxon>Pseudomonadota</taxon>
        <taxon>Alphaproteobacteria</taxon>
        <taxon>Sphingomonadales</taxon>
        <taxon>Sphingomonadaceae</taxon>
        <taxon>Sphingomonas</taxon>
    </lineage>
</organism>
<dbReference type="SUPFAM" id="SSF51556">
    <property type="entry name" value="Metallo-dependent hydrolases"/>
    <property type="match status" value="1"/>
</dbReference>
<name>A0ABS7PSP8_9SPHN</name>
<dbReference type="EMBL" id="JAINVV010000008">
    <property type="protein sequence ID" value="MBY8824206.1"/>
    <property type="molecule type" value="Genomic_DNA"/>
</dbReference>
<evidence type="ECO:0000256" key="2">
    <source>
        <dbReference type="ARBA" id="ARBA00022801"/>
    </source>
</evidence>
<feature type="domain" description="Amidohydrolase-related" evidence="3">
    <location>
        <begin position="64"/>
        <end position="422"/>
    </location>
</feature>
<gene>
    <name evidence="4" type="ORF">K7G82_18015</name>
</gene>
<dbReference type="InterPro" id="IPR011059">
    <property type="entry name" value="Metal-dep_hydrolase_composite"/>
</dbReference>
<comment type="similarity">
    <text evidence="1">Belongs to the metallo-dependent hydrolases superfamily. ATZ/TRZ family.</text>
</comment>
<dbReference type="Proteomes" id="UP000706039">
    <property type="component" value="Unassembled WGS sequence"/>
</dbReference>
<dbReference type="InterPro" id="IPR032466">
    <property type="entry name" value="Metal_Hydrolase"/>
</dbReference>
<keyword evidence="5" id="KW-1185">Reference proteome</keyword>
<evidence type="ECO:0000259" key="3">
    <source>
        <dbReference type="Pfam" id="PF01979"/>
    </source>
</evidence>
<evidence type="ECO:0000313" key="4">
    <source>
        <dbReference type="EMBL" id="MBY8824206.1"/>
    </source>
</evidence>
<dbReference type="PANTHER" id="PTHR43794:SF11">
    <property type="entry name" value="AMIDOHYDROLASE-RELATED DOMAIN-CONTAINING PROTEIN"/>
    <property type="match status" value="1"/>
</dbReference>
<dbReference type="RefSeq" id="WP_222991290.1">
    <property type="nucleotide sequence ID" value="NZ_JAINVV010000008.1"/>
</dbReference>
<dbReference type="Pfam" id="PF01979">
    <property type="entry name" value="Amidohydro_1"/>
    <property type="match status" value="1"/>
</dbReference>
<protein>
    <submittedName>
        <fullName evidence="4">Amidohydrolase family protein</fullName>
    </submittedName>
</protein>
<dbReference type="SUPFAM" id="SSF51338">
    <property type="entry name" value="Composite domain of metallo-dependent hydrolases"/>
    <property type="match status" value="1"/>
</dbReference>